<dbReference type="EMBL" id="MU266380">
    <property type="protein sequence ID" value="KAH7926555.1"/>
    <property type="molecule type" value="Genomic_DNA"/>
</dbReference>
<keyword evidence="2" id="KW-1185">Reference proteome</keyword>
<protein>
    <submittedName>
        <fullName evidence="1">Cytochrome domain of cellobiose dehydrogenase Hp3 Ph 7.5</fullName>
    </submittedName>
</protein>
<comment type="caution">
    <text evidence="1">The sequence shown here is derived from an EMBL/GenBank/DDBJ whole genome shotgun (WGS) entry which is preliminary data.</text>
</comment>
<reference evidence="1" key="1">
    <citation type="journal article" date="2021" name="New Phytol.">
        <title>Evolutionary innovations through gain and loss of genes in the ectomycorrhizal Boletales.</title>
        <authorList>
            <person name="Wu G."/>
            <person name="Miyauchi S."/>
            <person name="Morin E."/>
            <person name="Kuo A."/>
            <person name="Drula E."/>
            <person name="Varga T."/>
            <person name="Kohler A."/>
            <person name="Feng B."/>
            <person name="Cao Y."/>
            <person name="Lipzen A."/>
            <person name="Daum C."/>
            <person name="Hundley H."/>
            <person name="Pangilinan J."/>
            <person name="Johnson J."/>
            <person name="Barry K."/>
            <person name="LaButti K."/>
            <person name="Ng V."/>
            <person name="Ahrendt S."/>
            <person name="Min B."/>
            <person name="Choi I.G."/>
            <person name="Park H."/>
            <person name="Plett J.M."/>
            <person name="Magnuson J."/>
            <person name="Spatafora J.W."/>
            <person name="Nagy L.G."/>
            <person name="Henrissat B."/>
            <person name="Grigoriev I.V."/>
            <person name="Yang Z.L."/>
            <person name="Xu J."/>
            <person name="Martin F.M."/>
        </authorList>
    </citation>
    <scope>NUCLEOTIDE SEQUENCE</scope>
    <source>
        <strain evidence="1">KUC20120723A-06</strain>
    </source>
</reference>
<accession>A0ACB8BN36</accession>
<dbReference type="Proteomes" id="UP000790709">
    <property type="component" value="Unassembled WGS sequence"/>
</dbReference>
<gene>
    <name evidence="1" type="ORF">BV22DRAFT_1032683</name>
</gene>
<evidence type="ECO:0000313" key="1">
    <source>
        <dbReference type="EMBL" id="KAH7926555.1"/>
    </source>
</evidence>
<organism evidence="1 2">
    <name type="scientific">Leucogyrophana mollusca</name>
    <dbReference type="NCBI Taxonomy" id="85980"/>
    <lineage>
        <taxon>Eukaryota</taxon>
        <taxon>Fungi</taxon>
        <taxon>Dikarya</taxon>
        <taxon>Basidiomycota</taxon>
        <taxon>Agaricomycotina</taxon>
        <taxon>Agaricomycetes</taxon>
        <taxon>Agaricomycetidae</taxon>
        <taxon>Boletales</taxon>
        <taxon>Boletales incertae sedis</taxon>
        <taxon>Leucogyrophana</taxon>
    </lineage>
</organism>
<name>A0ACB8BN36_9AGAM</name>
<proteinExistence type="predicted"/>
<sequence>MFLKYLVVSFIISGSVLGQSSSSYTDPDNGITFEGYTDPVHNVTYGLVFPPLSQKSTEFIGEIVATSDAKWIGLALSGSMLGDLLVVGWPNGNDIVSTTRFASTYGSPSPYAGPTVTNLASTTVNDTHWKWVFRCQNCTTWTNGSIPVSSEATLAWAYSNVAVAVPSDPNTSFKEHTDFGFFGENYADAHSDNYTSYL</sequence>
<evidence type="ECO:0000313" key="2">
    <source>
        <dbReference type="Proteomes" id="UP000790709"/>
    </source>
</evidence>